<dbReference type="Gene3D" id="3.40.50.880">
    <property type="match status" value="1"/>
</dbReference>
<proteinExistence type="predicted"/>
<dbReference type="Proteomes" id="UP000321248">
    <property type="component" value="Unassembled WGS sequence"/>
</dbReference>
<dbReference type="InterPro" id="IPR029062">
    <property type="entry name" value="Class_I_gatase-like"/>
</dbReference>
<protein>
    <submittedName>
        <fullName evidence="2">Uncharacterized protein</fullName>
    </submittedName>
</protein>
<feature type="region of interest" description="Disordered" evidence="1">
    <location>
        <begin position="1"/>
        <end position="21"/>
    </location>
</feature>
<evidence type="ECO:0000313" key="3">
    <source>
        <dbReference type="Proteomes" id="UP000321248"/>
    </source>
</evidence>
<gene>
    <name evidence="2" type="ORF">FU658_08760</name>
</gene>
<sequence length="224" mass="23009">MRTLLAGTRQAPPPAPGCGRAGRCPSGLDEADLTWWAAGGTGLLPGVSVDTHFSERARELRLVALLAASDTSVGMGADEASALRVQGGSDWHRVEAIGEAGGWVFVAAEGGPSGLGTDAFYLGDGTALSRKADGPVLEGDGLSECLARDVLPAMSAEQSDDALADGALRSVARRLAACGASASSLPAANGTVRVQRDARTRVSVRGEHIGIGPLRLEWRPDEAR</sequence>
<dbReference type="OrthoDB" id="9799980at2"/>
<name>A0A5C8KQP1_9GAMM</name>
<dbReference type="PANTHER" id="PTHR36175">
    <property type="entry name" value="CYANOPHYCINASE"/>
    <property type="match status" value="1"/>
</dbReference>
<reference evidence="2 3" key="1">
    <citation type="submission" date="2019-08" db="EMBL/GenBank/DDBJ databases">
        <authorList>
            <person name="Karlyshev A.V."/>
        </authorList>
    </citation>
    <scope>NUCLEOTIDE SEQUENCE [LARGE SCALE GENOMIC DNA]</scope>
    <source>
        <strain evidence="2 3">Alg18-2.2</strain>
    </source>
</reference>
<dbReference type="EMBL" id="VRTS01000005">
    <property type="protein sequence ID" value="TXK62315.1"/>
    <property type="molecule type" value="Genomic_DNA"/>
</dbReference>
<dbReference type="PANTHER" id="PTHR36175:SF1">
    <property type="entry name" value="CYANOPHYCINASE"/>
    <property type="match status" value="1"/>
</dbReference>
<evidence type="ECO:0000313" key="2">
    <source>
        <dbReference type="EMBL" id="TXK62315.1"/>
    </source>
</evidence>
<organism evidence="2 3">
    <name type="scientific">Alkalisalibacterium limincola</name>
    <dbReference type="NCBI Taxonomy" id="2699169"/>
    <lineage>
        <taxon>Bacteria</taxon>
        <taxon>Pseudomonadati</taxon>
        <taxon>Pseudomonadota</taxon>
        <taxon>Gammaproteobacteria</taxon>
        <taxon>Lysobacterales</taxon>
        <taxon>Lysobacteraceae</taxon>
        <taxon>Alkalisalibacterium</taxon>
    </lineage>
</organism>
<keyword evidence="3" id="KW-1185">Reference proteome</keyword>
<dbReference type="AlphaFoldDB" id="A0A5C8KQP1"/>
<comment type="caution">
    <text evidence="2">The sequence shown here is derived from an EMBL/GenBank/DDBJ whole genome shotgun (WGS) entry which is preliminary data.</text>
</comment>
<dbReference type="RefSeq" id="WP_147891734.1">
    <property type="nucleotide sequence ID" value="NZ_VRTS01000005.1"/>
</dbReference>
<accession>A0A5C8KQP1</accession>
<evidence type="ECO:0000256" key="1">
    <source>
        <dbReference type="SAM" id="MobiDB-lite"/>
    </source>
</evidence>